<evidence type="ECO:0000313" key="3">
    <source>
        <dbReference type="EMBL" id="MBR8827407.1"/>
    </source>
</evidence>
<dbReference type="InterPro" id="IPR051021">
    <property type="entry name" value="Mito_Ser/Thr_phosphatase"/>
</dbReference>
<comment type="caution">
    <text evidence="3">The sequence shown here is derived from an EMBL/GenBank/DDBJ whole genome shotgun (WGS) entry which is preliminary data.</text>
</comment>
<dbReference type="InterPro" id="IPR029033">
    <property type="entry name" value="His_PPase_superfam"/>
</dbReference>
<organism evidence="3 4">
    <name type="scientific">Gomphosphaeria aponina SAG 52.96 = DSM 107014</name>
    <dbReference type="NCBI Taxonomy" id="1521640"/>
    <lineage>
        <taxon>Bacteria</taxon>
        <taxon>Bacillati</taxon>
        <taxon>Cyanobacteriota</taxon>
        <taxon>Cyanophyceae</taxon>
        <taxon>Oscillatoriophycideae</taxon>
        <taxon>Chroococcales</taxon>
        <taxon>Gomphosphaeriaceae</taxon>
        <taxon>Gomphosphaeria</taxon>
    </lineage>
</organism>
<evidence type="ECO:0000256" key="1">
    <source>
        <dbReference type="ARBA" id="ARBA00022801"/>
    </source>
</evidence>
<name>A0A941GPD7_9CHRO</name>
<dbReference type="Pfam" id="PF00300">
    <property type="entry name" value="His_Phos_1"/>
    <property type="match status" value="1"/>
</dbReference>
<evidence type="ECO:0000256" key="2">
    <source>
        <dbReference type="SAM" id="SignalP"/>
    </source>
</evidence>
<dbReference type="PANTHER" id="PTHR20935:SF1">
    <property type="entry name" value="SLL1549 PROTEIN"/>
    <property type="match status" value="1"/>
</dbReference>
<dbReference type="GO" id="GO:0016787">
    <property type="term" value="F:hydrolase activity"/>
    <property type="evidence" value="ECO:0007669"/>
    <property type="project" value="UniProtKB-KW"/>
</dbReference>
<sequence>MKKKIKSVKLFFALTIATTISLSSTKTVQAVDKSTNNNVETRGAILLLAETLSPGEQANADFQDKLSGAELLAALQQGGYVIYFRHAQTEKDYADQVSAVVGDCSTQRMLSETGWQQAKAIGAGFRDNNIPVGQVISSQYCRAWQTADLAFGKYEKNGDLNFPPAEEYTPEQVAQMKALLTPMLIAVPASGTNTVIVGHDDLFEAATGIYPDPQGMAYVVKPDGQGGFELVANMLPEEWAQLGSN</sequence>
<protein>
    <submittedName>
        <fullName evidence="3">Histidine phosphatase family protein</fullName>
    </submittedName>
</protein>
<dbReference type="Proteomes" id="UP000767446">
    <property type="component" value="Unassembled WGS sequence"/>
</dbReference>
<feature type="signal peptide" evidence="2">
    <location>
        <begin position="1"/>
        <end position="30"/>
    </location>
</feature>
<proteinExistence type="predicted"/>
<dbReference type="CDD" id="cd07067">
    <property type="entry name" value="HP_PGM_like"/>
    <property type="match status" value="1"/>
</dbReference>
<dbReference type="AlphaFoldDB" id="A0A941GPD7"/>
<dbReference type="Gene3D" id="3.40.50.1240">
    <property type="entry name" value="Phosphoglycerate mutase-like"/>
    <property type="match status" value="1"/>
</dbReference>
<keyword evidence="2" id="KW-0732">Signal</keyword>
<dbReference type="InterPro" id="IPR013078">
    <property type="entry name" value="His_Pase_superF_clade-1"/>
</dbReference>
<accession>A0A941GPD7</accession>
<keyword evidence="1" id="KW-0378">Hydrolase</keyword>
<dbReference type="EMBL" id="JADQBC010000029">
    <property type="protein sequence ID" value="MBR8827407.1"/>
    <property type="molecule type" value="Genomic_DNA"/>
</dbReference>
<gene>
    <name evidence="3" type="ORF">DSM107014_05790</name>
</gene>
<dbReference type="SUPFAM" id="SSF53254">
    <property type="entry name" value="Phosphoglycerate mutase-like"/>
    <property type="match status" value="1"/>
</dbReference>
<feature type="chain" id="PRO_5037106142" evidence="2">
    <location>
        <begin position="31"/>
        <end position="245"/>
    </location>
</feature>
<evidence type="ECO:0000313" key="4">
    <source>
        <dbReference type="Proteomes" id="UP000767446"/>
    </source>
</evidence>
<dbReference type="PANTHER" id="PTHR20935">
    <property type="entry name" value="PHOSPHOGLYCERATE MUTASE-RELATED"/>
    <property type="match status" value="1"/>
</dbReference>
<dbReference type="NCBIfam" id="NF004841">
    <property type="entry name" value="PRK06193.1-1"/>
    <property type="match status" value="1"/>
</dbReference>
<reference evidence="3" key="1">
    <citation type="submission" date="2021-02" db="EMBL/GenBank/DDBJ databases">
        <title>Metagenome analyses of Stigonema ocellatum DSM 106950, Chlorogloea purpurea SAG 13.99 and Gomphosphaeria aponina DSM 107014.</title>
        <authorList>
            <person name="Marter P."/>
            <person name="Huang S."/>
        </authorList>
    </citation>
    <scope>NUCLEOTIDE SEQUENCE</scope>
    <source>
        <strain evidence="3">JP213</strain>
    </source>
</reference>